<dbReference type="InterPro" id="IPR052913">
    <property type="entry name" value="Glycopeptide_resist_protein"/>
</dbReference>
<evidence type="ECO:0000313" key="4">
    <source>
        <dbReference type="Proteomes" id="UP000230108"/>
    </source>
</evidence>
<name>A0A2M7QBC4_9BACT</name>
<dbReference type="AlphaFoldDB" id="A0A2M7QBC4"/>
<evidence type="ECO:0000256" key="1">
    <source>
        <dbReference type="SAM" id="Phobius"/>
    </source>
</evidence>
<evidence type="ECO:0000313" key="3">
    <source>
        <dbReference type="EMBL" id="PIY68511.1"/>
    </source>
</evidence>
<keyword evidence="1" id="KW-0472">Membrane</keyword>
<dbReference type="InterPro" id="IPR022029">
    <property type="entry name" value="YoaR-like_PG-bd"/>
</dbReference>
<keyword evidence="1" id="KW-0812">Transmembrane</keyword>
<protein>
    <recommendedName>
        <fullName evidence="2">YoaR-like putative peptidoglycan binding domain-containing protein</fullName>
    </recommendedName>
</protein>
<feature type="transmembrane region" description="Helical" evidence="1">
    <location>
        <begin position="15"/>
        <end position="38"/>
    </location>
</feature>
<dbReference type="Proteomes" id="UP000230108">
    <property type="component" value="Unassembled WGS sequence"/>
</dbReference>
<evidence type="ECO:0000259" key="2">
    <source>
        <dbReference type="Pfam" id="PF12229"/>
    </source>
</evidence>
<dbReference type="PANTHER" id="PTHR35788">
    <property type="entry name" value="EXPORTED PROTEIN-RELATED"/>
    <property type="match status" value="1"/>
</dbReference>
<dbReference type="PANTHER" id="PTHR35788:SF1">
    <property type="entry name" value="EXPORTED PROTEIN"/>
    <property type="match status" value="1"/>
</dbReference>
<dbReference type="InterPro" id="IPR007391">
    <property type="entry name" value="Vancomycin_resist_VanW"/>
</dbReference>
<sequence length="473" mass="53323">MYIMIANMKLNRTQFIFLFLIPILAIIVSFSICAYGLIRQEAMTKGTLYPHVLIDSLPVAYKTKDSVLGMYAEKEKKIQKSIIYISYKNTVIATYSAELLDLHTNIDEIYERAYYVGRSSHAPSRYYQKVAALLGLEVFPFTTQIQYNKAYVADALSQFEDSYNVPAKNALFKFENNKVTTFQKEEKGNKLLADLFLKDIEQSVRSLKYRQQNIVVTLREVPVEPDITLAKANHFGIEELIGEGVSNYTHSIPTRIHNVILAAAKFNGVMMQKNKVFSFGDAIGDISANTGYQPAYIIKEGKTVLGDGGGVCQVSTTFFRAALNAGLPIIEQHAHAYRVSYYENDSKPGLDATIFSPTVDLKVENDTPTDILIQTIVDEDKMLLYFKLYGKKDGRNIEMSTPVLFDVASPPLPVYQDDPTLKRGVVKQVDFAAWGGKAKFDYKVTKNNEVLFEKNFYSVYKPWAAVFLVGTQD</sequence>
<reference evidence="4" key="1">
    <citation type="submission" date="2017-09" db="EMBL/GenBank/DDBJ databases">
        <title>Depth-based differentiation of microbial function through sediment-hosted aquifers and enrichment of novel symbionts in the deep terrestrial subsurface.</title>
        <authorList>
            <person name="Probst A.J."/>
            <person name="Ladd B."/>
            <person name="Jarett J.K."/>
            <person name="Geller-Mcgrath D.E."/>
            <person name="Sieber C.M.K."/>
            <person name="Emerson J.B."/>
            <person name="Anantharaman K."/>
            <person name="Thomas B.C."/>
            <person name="Malmstrom R."/>
            <person name="Stieglmeier M."/>
            <person name="Klingl A."/>
            <person name="Woyke T."/>
            <person name="Ryan C.M."/>
            <person name="Banfield J.F."/>
        </authorList>
    </citation>
    <scope>NUCLEOTIDE SEQUENCE [LARGE SCALE GENOMIC DNA]</scope>
</reference>
<accession>A0A2M7QBC4</accession>
<organism evidence="3 4">
    <name type="scientific">Candidatus Roizmanbacteria bacterium CG_4_10_14_0_8_um_filter_39_9</name>
    <dbReference type="NCBI Taxonomy" id="1974829"/>
    <lineage>
        <taxon>Bacteria</taxon>
        <taxon>Candidatus Roizmaniibacteriota</taxon>
    </lineage>
</organism>
<proteinExistence type="predicted"/>
<feature type="domain" description="YoaR-like putative peptidoglycan binding" evidence="2">
    <location>
        <begin position="94"/>
        <end position="207"/>
    </location>
</feature>
<dbReference type="Pfam" id="PF12229">
    <property type="entry name" value="PG_binding_4"/>
    <property type="match status" value="1"/>
</dbReference>
<dbReference type="Pfam" id="PF04294">
    <property type="entry name" value="VanW"/>
    <property type="match status" value="1"/>
</dbReference>
<gene>
    <name evidence="3" type="ORF">COY90_05575</name>
</gene>
<comment type="caution">
    <text evidence="3">The sequence shown here is derived from an EMBL/GenBank/DDBJ whole genome shotgun (WGS) entry which is preliminary data.</text>
</comment>
<keyword evidence="1" id="KW-1133">Transmembrane helix</keyword>
<dbReference type="EMBL" id="PFLF01000117">
    <property type="protein sequence ID" value="PIY68511.1"/>
    <property type="molecule type" value="Genomic_DNA"/>
</dbReference>